<dbReference type="AlphaFoldDB" id="A0AAI9X9H3"/>
<keyword evidence="2" id="KW-1185">Reference proteome</keyword>
<proteinExistence type="predicted"/>
<dbReference type="EMBL" id="LACB01000109">
    <property type="protein sequence ID" value="KAJ9488697.1"/>
    <property type="molecule type" value="Genomic_DNA"/>
</dbReference>
<reference evidence="1" key="2">
    <citation type="journal article" date="2016" name="Fungal Biol.">
        <title>Ochratoxin A production by Penicillium thymicola.</title>
        <authorList>
            <person name="Nguyen H.D.T."/>
            <person name="McMullin D.R."/>
            <person name="Ponomareva E."/>
            <person name="Riley R."/>
            <person name="Pomraning K.R."/>
            <person name="Baker S.E."/>
            <person name="Seifert K.A."/>
        </authorList>
    </citation>
    <scope>NUCLEOTIDE SEQUENCE</scope>
    <source>
        <strain evidence="1">DAOM 180753</strain>
    </source>
</reference>
<organism evidence="1 2">
    <name type="scientific">Penicillium thymicola</name>
    <dbReference type="NCBI Taxonomy" id="293382"/>
    <lineage>
        <taxon>Eukaryota</taxon>
        <taxon>Fungi</taxon>
        <taxon>Dikarya</taxon>
        <taxon>Ascomycota</taxon>
        <taxon>Pezizomycotina</taxon>
        <taxon>Eurotiomycetes</taxon>
        <taxon>Eurotiomycetidae</taxon>
        <taxon>Eurotiales</taxon>
        <taxon>Aspergillaceae</taxon>
        <taxon>Penicillium</taxon>
    </lineage>
</organism>
<gene>
    <name evidence="1" type="ORF">VN97_g4605</name>
</gene>
<dbReference type="Proteomes" id="UP001227192">
    <property type="component" value="Unassembled WGS sequence"/>
</dbReference>
<name>A0AAI9X9H3_PENTH</name>
<comment type="caution">
    <text evidence="1">The sequence shown here is derived from an EMBL/GenBank/DDBJ whole genome shotgun (WGS) entry which is preliminary data.</text>
</comment>
<evidence type="ECO:0000313" key="1">
    <source>
        <dbReference type="EMBL" id="KAJ9488697.1"/>
    </source>
</evidence>
<accession>A0AAI9X9H3</accession>
<reference evidence="1" key="1">
    <citation type="submission" date="2015-06" db="EMBL/GenBank/DDBJ databases">
        <authorList>
            <person name="Nguyen H."/>
        </authorList>
    </citation>
    <scope>NUCLEOTIDE SEQUENCE</scope>
    <source>
        <strain evidence="1">DAOM 180753</strain>
    </source>
</reference>
<sequence>MASGFASVKGAVKCGTSTGFTTSQTPTRIFRGFRKDYLEKLNLLPKWAWPIPQCAWLACQTPNLYPYRVLIRGLCETEELPPRADLGNIIFWSAMSPCVGGPKLNIFMLSSSGNSSKQAD</sequence>
<evidence type="ECO:0000313" key="2">
    <source>
        <dbReference type="Proteomes" id="UP001227192"/>
    </source>
</evidence>
<protein>
    <submittedName>
        <fullName evidence="1">Uncharacterized protein</fullName>
    </submittedName>
</protein>